<keyword evidence="2" id="KW-0496">Mitochondrion</keyword>
<feature type="transmembrane region" description="Helical" evidence="1">
    <location>
        <begin position="44"/>
        <end position="64"/>
    </location>
</feature>
<keyword evidence="1" id="KW-1133">Transmembrane helix</keyword>
<evidence type="ECO:0000256" key="1">
    <source>
        <dbReference type="SAM" id="Phobius"/>
    </source>
</evidence>
<dbReference type="AlphaFoldDB" id="A0A8K1PU26"/>
<geneLocation type="mitochondrion" evidence="2"/>
<feature type="transmembrane region" description="Helical" evidence="1">
    <location>
        <begin position="125"/>
        <end position="146"/>
    </location>
</feature>
<keyword evidence="1" id="KW-0472">Membrane</keyword>
<organism evidence="2">
    <name type="scientific">Pyrgopsella youngi</name>
    <dbReference type="NCBI Taxonomy" id="432350"/>
    <lineage>
        <taxon>Eukaryota</taxon>
        <taxon>Metazoa</taxon>
        <taxon>Ecdysozoa</taxon>
        <taxon>Arthropoda</taxon>
        <taxon>Crustacea</taxon>
        <taxon>Multicrustacea</taxon>
        <taxon>Cirripedia</taxon>
        <taxon>Thoracica</taxon>
        <taxon>Thoracicalcarea</taxon>
        <taxon>Balanomorpha</taxon>
        <taxon>Balanoidea</taxon>
        <taxon>Pyrgomatidae</taxon>
        <taxon>Pyrgopsella</taxon>
    </lineage>
</organism>
<accession>A0A8K1PU26</accession>
<protein>
    <submittedName>
        <fullName evidence="2">NADH dehydrogenase subunit 6</fullName>
    </submittedName>
</protein>
<proteinExistence type="predicted"/>
<reference evidence="2" key="1">
    <citation type="submission" date="2019-10" db="EMBL/GenBank/DDBJ databases">
        <title>Complete Mitochondrial Genomes of Pyrgopsella youngi.</title>
        <authorList>
            <person name="Shen X."/>
            <person name="Ge T."/>
        </authorList>
    </citation>
    <scope>NUCLEOTIDE SEQUENCE</scope>
</reference>
<evidence type="ECO:0000313" key="2">
    <source>
        <dbReference type="EMBL" id="UDU84718.1"/>
    </source>
</evidence>
<feature type="transmembrane region" description="Helical" evidence="1">
    <location>
        <begin position="76"/>
        <end position="95"/>
    </location>
</feature>
<name>A0A8K1PU26_9CRUS</name>
<sequence length="157" mass="18325">MMVMMFLLNLMFLFMFHPLAMIFILILQTILISMSMYMITQFPWFSYTLILVFLGGMLILFTYMSNIASNEMFKPNLKMFFPLMITPAPVLIMNMPKQNISPEIKSAFENQYSNMIIMKPFSWSIMPSTLLMAAYIILTLLVVVKISKMNRGPLRMN</sequence>
<dbReference type="EMBL" id="MN615273">
    <property type="protein sequence ID" value="UDU84718.1"/>
    <property type="molecule type" value="Genomic_DNA"/>
</dbReference>
<feature type="transmembrane region" description="Helical" evidence="1">
    <location>
        <begin position="12"/>
        <end position="38"/>
    </location>
</feature>
<keyword evidence="1" id="KW-0812">Transmembrane</keyword>
<gene>
    <name evidence="2" type="primary">nad6</name>
</gene>